<dbReference type="AlphaFoldDB" id="A0A4R1RKE8"/>
<organism evidence="2 3">
    <name type="scientific">Mariniflexile fucanivorans</name>
    <dbReference type="NCBI Taxonomy" id="264023"/>
    <lineage>
        <taxon>Bacteria</taxon>
        <taxon>Pseudomonadati</taxon>
        <taxon>Bacteroidota</taxon>
        <taxon>Flavobacteriia</taxon>
        <taxon>Flavobacteriales</taxon>
        <taxon>Flavobacteriaceae</taxon>
        <taxon>Mariniflexile</taxon>
    </lineage>
</organism>
<sequence length="586" mass="68570">MFNLKKPKDKEFYFITFMVVILQIILSFQGFDVCDDGFVLTFYQQIYNAPESVEYNFVYWLSGVVGGAWYKLYENGGVLWLRFLAIIFNTFTFVVSYKILKTFINEVYALLGLTIVLFVNDFGFLTFYHNYITALLAVMSISFFLKGIMKSNYNLLIIAGFLLGINVFSRIPNVTLFVFILVIPYAWYLQNKMVFKTITAPIFGIILGFITVYILLLSLNQVHIMKNSLLGLVNLGKTEGSSHNVLSLFYTYLHNYIKLVVVFCQLLIFSIAILSVLHFFKNNRFIKGFVLILISLLLLYWFKSVGIFIIYVIGYIGTLGVLFTKQIKQEIKLLAFLALLMMLFLPLGSSGGIRSSGYMCIWLAIPLFFHFISHLEQFSIKISLKNEIISKDVSKNMIKFLSLFLLLIYSTQKIYSISQEAYFDQGSRFNKTYMIDSELAKGVYTTKERSVIINDLLHNLKKYVKPNDYLLTYDKIPMIHFLTETKPYMYNPWIWIYDSYSFKKNMERAETEIDVLPVIVQQKFETIFYFSEPTEYYLNDKIKDDIRYNNGFDSERVKLMNSFILRNDYEIVWSNAYFNIFKSNKK</sequence>
<dbReference type="EMBL" id="SLUP01000003">
    <property type="protein sequence ID" value="TCL66658.1"/>
    <property type="molecule type" value="Genomic_DNA"/>
</dbReference>
<evidence type="ECO:0008006" key="4">
    <source>
        <dbReference type="Google" id="ProtNLM"/>
    </source>
</evidence>
<evidence type="ECO:0000256" key="1">
    <source>
        <dbReference type="SAM" id="Phobius"/>
    </source>
</evidence>
<dbReference type="OrthoDB" id="1099698at2"/>
<keyword evidence="1" id="KW-1133">Transmembrane helix</keyword>
<accession>A0A4R1RKE8</accession>
<keyword evidence="1" id="KW-0472">Membrane</keyword>
<feature type="transmembrane region" description="Helical" evidence="1">
    <location>
        <begin position="331"/>
        <end position="349"/>
    </location>
</feature>
<feature type="transmembrane region" description="Helical" evidence="1">
    <location>
        <begin position="284"/>
        <end position="302"/>
    </location>
</feature>
<evidence type="ECO:0000313" key="2">
    <source>
        <dbReference type="EMBL" id="TCL66658.1"/>
    </source>
</evidence>
<dbReference type="RefSeq" id="WP_132216763.1">
    <property type="nucleotide sequence ID" value="NZ_OX156936.1"/>
</dbReference>
<dbReference type="Proteomes" id="UP000295455">
    <property type="component" value="Unassembled WGS sequence"/>
</dbReference>
<feature type="transmembrane region" description="Helical" evidence="1">
    <location>
        <begin position="12"/>
        <end position="31"/>
    </location>
</feature>
<keyword evidence="3" id="KW-1185">Reference proteome</keyword>
<feature type="transmembrane region" description="Helical" evidence="1">
    <location>
        <begin position="155"/>
        <end position="188"/>
    </location>
</feature>
<feature type="transmembrane region" description="Helical" evidence="1">
    <location>
        <begin position="79"/>
        <end position="100"/>
    </location>
</feature>
<keyword evidence="1" id="KW-0812">Transmembrane</keyword>
<gene>
    <name evidence="2" type="ORF">EV196_10367</name>
</gene>
<comment type="caution">
    <text evidence="2">The sequence shown here is derived from an EMBL/GenBank/DDBJ whole genome shotgun (WGS) entry which is preliminary data.</text>
</comment>
<proteinExistence type="predicted"/>
<feature type="transmembrane region" description="Helical" evidence="1">
    <location>
        <begin position="194"/>
        <end position="217"/>
    </location>
</feature>
<feature type="transmembrane region" description="Helical" evidence="1">
    <location>
        <begin position="256"/>
        <end position="277"/>
    </location>
</feature>
<evidence type="ECO:0000313" key="3">
    <source>
        <dbReference type="Proteomes" id="UP000295455"/>
    </source>
</evidence>
<reference evidence="2 3" key="1">
    <citation type="submission" date="2019-03" db="EMBL/GenBank/DDBJ databases">
        <title>Genomic Encyclopedia of Type Strains, Phase IV (KMG-IV): sequencing the most valuable type-strain genomes for metagenomic binning, comparative biology and taxonomic classification.</title>
        <authorList>
            <person name="Goeker M."/>
        </authorList>
    </citation>
    <scope>NUCLEOTIDE SEQUENCE [LARGE SCALE GENOMIC DNA]</scope>
    <source>
        <strain evidence="2 3">DSM 18792</strain>
    </source>
</reference>
<feature type="transmembrane region" description="Helical" evidence="1">
    <location>
        <begin position="308"/>
        <end position="324"/>
    </location>
</feature>
<feature type="transmembrane region" description="Helical" evidence="1">
    <location>
        <begin position="107"/>
        <end position="125"/>
    </location>
</feature>
<protein>
    <recommendedName>
        <fullName evidence="4">Dolichyl-phosphate-mannose-protein mannosyltransferase</fullName>
    </recommendedName>
</protein>
<name>A0A4R1RKE8_9FLAO</name>